<dbReference type="Pfam" id="PF00482">
    <property type="entry name" value="T2SSF"/>
    <property type="match status" value="2"/>
</dbReference>
<keyword evidence="3" id="KW-1003">Cell membrane</keyword>
<dbReference type="InterPro" id="IPR003004">
    <property type="entry name" value="GspF/PilC"/>
</dbReference>
<organism evidence="10 11">
    <name type="scientific">Candidatus Staskawiczbacteria bacterium CG10_big_fil_rev_8_21_14_0_10_38_10</name>
    <dbReference type="NCBI Taxonomy" id="1974891"/>
    <lineage>
        <taxon>Bacteria</taxon>
        <taxon>Candidatus Staskawicziibacteriota</taxon>
    </lineage>
</organism>
<evidence type="ECO:0000313" key="10">
    <source>
        <dbReference type="EMBL" id="PJE69439.1"/>
    </source>
</evidence>
<evidence type="ECO:0000256" key="4">
    <source>
        <dbReference type="ARBA" id="ARBA00022519"/>
    </source>
</evidence>
<keyword evidence="5 8" id="KW-0812">Transmembrane</keyword>
<keyword evidence="6 8" id="KW-1133">Transmembrane helix</keyword>
<dbReference type="AlphaFoldDB" id="A0A2H9T187"/>
<keyword evidence="7 8" id="KW-0472">Membrane</keyword>
<evidence type="ECO:0000256" key="3">
    <source>
        <dbReference type="ARBA" id="ARBA00022475"/>
    </source>
</evidence>
<comment type="similarity">
    <text evidence="2">Belongs to the GSP F family.</text>
</comment>
<gene>
    <name evidence="10" type="ORF">COU98_02100</name>
</gene>
<comment type="caution">
    <text evidence="10">The sequence shown here is derived from an EMBL/GenBank/DDBJ whole genome shotgun (WGS) entry which is preliminary data.</text>
</comment>
<feature type="transmembrane region" description="Helical" evidence="8">
    <location>
        <begin position="69"/>
        <end position="91"/>
    </location>
</feature>
<dbReference type="Gene3D" id="1.20.81.30">
    <property type="entry name" value="Type II secretion system (T2SS), domain F"/>
    <property type="match status" value="2"/>
</dbReference>
<keyword evidence="4" id="KW-0997">Cell inner membrane</keyword>
<evidence type="ECO:0000256" key="8">
    <source>
        <dbReference type="SAM" id="Phobius"/>
    </source>
</evidence>
<dbReference type="Proteomes" id="UP000236946">
    <property type="component" value="Unassembled WGS sequence"/>
</dbReference>
<dbReference type="PRINTS" id="PR00812">
    <property type="entry name" value="BCTERIALGSPF"/>
</dbReference>
<protein>
    <recommendedName>
        <fullName evidence="9">Type II secretion system protein GspF domain-containing protein</fullName>
    </recommendedName>
</protein>
<feature type="domain" description="Type II secretion system protein GspF" evidence="9">
    <location>
        <begin position="70"/>
        <end position="193"/>
    </location>
</feature>
<sequence>MAYYFYTAKSFAGEIKSGLLEARDKHQLAQILRKEGYLLISAELKERAKKEKASFLKKLRRISLAEKIFFVRNLAIMVSTGVFLSKALNLLSTQTKSKKFETALLDVSGNIIKGKNFSDSLANWPDIFSDFFISMVKVGEEAGTLEEVLKILTKQLEKEYQLKSKVKQALLYPIVIVCAMLGIGFLMLVTVVPKLSELFNEMGVELPFTTKIVITSGVFLTEKWYLVILAAFLLLLSFFRFKKTKKGKKTIDGFLLKVPVINSIIKKANSAFTVRSLSSLISSGVPVVRSLEIVSGTIGNSYFKKPISEAIEKVKKGEKLSESLKPYSGFYPFGTIQMIEVGEETGETTMILSKLADFFEEEVTNTTQNLTAVIEPILMLFVGAIVGFFAVSMVQPMYSMLGTVK</sequence>
<proteinExistence type="inferred from homology"/>
<dbReference type="EMBL" id="PFEN01000039">
    <property type="protein sequence ID" value="PJE69439.1"/>
    <property type="molecule type" value="Genomic_DNA"/>
</dbReference>
<feature type="domain" description="Type II secretion system protein GspF" evidence="9">
    <location>
        <begin position="274"/>
        <end position="396"/>
    </location>
</feature>
<dbReference type="GO" id="GO:0005886">
    <property type="term" value="C:plasma membrane"/>
    <property type="evidence" value="ECO:0007669"/>
    <property type="project" value="UniProtKB-SubCell"/>
</dbReference>
<dbReference type="PANTHER" id="PTHR30012">
    <property type="entry name" value="GENERAL SECRETION PATHWAY PROTEIN"/>
    <property type="match status" value="1"/>
</dbReference>
<feature type="transmembrane region" description="Helical" evidence="8">
    <location>
        <begin position="224"/>
        <end position="241"/>
    </location>
</feature>
<evidence type="ECO:0000256" key="6">
    <source>
        <dbReference type="ARBA" id="ARBA00022989"/>
    </source>
</evidence>
<reference evidence="11" key="1">
    <citation type="submission" date="2017-09" db="EMBL/GenBank/DDBJ databases">
        <title>Depth-based differentiation of microbial function through sediment-hosted aquifers and enrichment of novel symbionts in the deep terrestrial subsurface.</title>
        <authorList>
            <person name="Probst A.J."/>
            <person name="Ladd B."/>
            <person name="Jarett J.K."/>
            <person name="Geller-Mcgrath D.E."/>
            <person name="Sieber C.M.K."/>
            <person name="Emerson J.B."/>
            <person name="Anantharaman K."/>
            <person name="Thomas B.C."/>
            <person name="Malmstrom R."/>
            <person name="Stieglmeier M."/>
            <person name="Klingl A."/>
            <person name="Woyke T."/>
            <person name="Ryan C.M."/>
            <person name="Banfield J.F."/>
        </authorList>
    </citation>
    <scope>NUCLEOTIDE SEQUENCE [LARGE SCALE GENOMIC DNA]</scope>
</reference>
<evidence type="ECO:0000256" key="2">
    <source>
        <dbReference type="ARBA" id="ARBA00005745"/>
    </source>
</evidence>
<evidence type="ECO:0000256" key="5">
    <source>
        <dbReference type="ARBA" id="ARBA00022692"/>
    </source>
</evidence>
<dbReference type="InterPro" id="IPR018076">
    <property type="entry name" value="T2SS_GspF_dom"/>
</dbReference>
<evidence type="ECO:0000313" key="11">
    <source>
        <dbReference type="Proteomes" id="UP000236946"/>
    </source>
</evidence>
<dbReference type="FunFam" id="1.20.81.30:FF:000001">
    <property type="entry name" value="Type II secretion system protein F"/>
    <property type="match status" value="2"/>
</dbReference>
<feature type="transmembrane region" description="Helical" evidence="8">
    <location>
        <begin position="170"/>
        <end position="192"/>
    </location>
</feature>
<evidence type="ECO:0000259" key="9">
    <source>
        <dbReference type="Pfam" id="PF00482"/>
    </source>
</evidence>
<feature type="transmembrane region" description="Helical" evidence="8">
    <location>
        <begin position="377"/>
        <end position="398"/>
    </location>
</feature>
<evidence type="ECO:0000256" key="7">
    <source>
        <dbReference type="ARBA" id="ARBA00023136"/>
    </source>
</evidence>
<accession>A0A2H9T187</accession>
<comment type="subcellular location">
    <subcellularLocation>
        <location evidence="1">Cell inner membrane</location>
        <topology evidence="1">Multi-pass membrane protein</topology>
    </subcellularLocation>
</comment>
<dbReference type="PANTHER" id="PTHR30012:SF0">
    <property type="entry name" value="TYPE II SECRETION SYSTEM PROTEIN F-RELATED"/>
    <property type="match status" value="1"/>
</dbReference>
<name>A0A2H9T187_9BACT</name>
<dbReference type="InterPro" id="IPR042094">
    <property type="entry name" value="T2SS_GspF_sf"/>
</dbReference>
<evidence type="ECO:0000256" key="1">
    <source>
        <dbReference type="ARBA" id="ARBA00004429"/>
    </source>
</evidence>